<organism evidence="2 3">
    <name type="scientific">Ancylobacter oerskovii</name>
    <dbReference type="NCBI Taxonomy" id="459519"/>
    <lineage>
        <taxon>Bacteria</taxon>
        <taxon>Pseudomonadati</taxon>
        <taxon>Pseudomonadota</taxon>
        <taxon>Alphaproteobacteria</taxon>
        <taxon>Hyphomicrobiales</taxon>
        <taxon>Xanthobacteraceae</taxon>
        <taxon>Ancylobacter</taxon>
    </lineage>
</organism>
<feature type="transmembrane region" description="Helical" evidence="1">
    <location>
        <begin position="37"/>
        <end position="59"/>
    </location>
</feature>
<keyword evidence="3" id="KW-1185">Reference proteome</keyword>
<keyword evidence="1" id="KW-1133">Transmembrane helix</keyword>
<keyword evidence="1" id="KW-0472">Membrane</keyword>
<comment type="caution">
    <text evidence="2">The sequence shown here is derived from an EMBL/GenBank/DDBJ whole genome shotgun (WGS) entry which is preliminary data.</text>
</comment>
<gene>
    <name evidence="2" type="ORF">ACFSNC_00795</name>
</gene>
<proteinExistence type="predicted"/>
<evidence type="ECO:0000313" key="3">
    <source>
        <dbReference type="Proteomes" id="UP001597299"/>
    </source>
</evidence>
<dbReference type="RefSeq" id="WP_213355330.1">
    <property type="nucleotide sequence ID" value="NZ_JAHBGB010000044.1"/>
</dbReference>
<feature type="transmembrane region" description="Helical" evidence="1">
    <location>
        <begin position="65"/>
        <end position="85"/>
    </location>
</feature>
<accession>A0ABW4YRZ5</accession>
<dbReference type="Proteomes" id="UP001597299">
    <property type="component" value="Unassembled WGS sequence"/>
</dbReference>
<sequence>MFDPTSWVGFHTWLSLIGIASGFLVLADLIAGRDRPWVVGVFLASAFATSATGFGFPFAGVLPSHIVGGIALLILAATIPARYLSASKGHAGSGRSHRIYAVGAVASLYLLVFVAVAQAFAKIPALQAMAPTQSEPPFAIVQGVVLLIFGLLGVAAVRGRMHSPRAAA</sequence>
<evidence type="ECO:0000256" key="1">
    <source>
        <dbReference type="SAM" id="Phobius"/>
    </source>
</evidence>
<name>A0ABW4YRZ5_9HYPH</name>
<feature type="transmembrane region" description="Helical" evidence="1">
    <location>
        <begin position="97"/>
        <end position="117"/>
    </location>
</feature>
<keyword evidence="1" id="KW-0812">Transmembrane</keyword>
<evidence type="ECO:0000313" key="2">
    <source>
        <dbReference type="EMBL" id="MFD2138927.1"/>
    </source>
</evidence>
<feature type="transmembrane region" description="Helical" evidence="1">
    <location>
        <begin position="137"/>
        <end position="157"/>
    </location>
</feature>
<evidence type="ECO:0008006" key="4">
    <source>
        <dbReference type="Google" id="ProtNLM"/>
    </source>
</evidence>
<protein>
    <recommendedName>
        <fullName evidence="4">DUF998 domain-containing protein</fullName>
    </recommendedName>
</protein>
<feature type="transmembrane region" description="Helical" evidence="1">
    <location>
        <begin position="12"/>
        <end position="30"/>
    </location>
</feature>
<dbReference type="EMBL" id="JBHUHD010000001">
    <property type="protein sequence ID" value="MFD2138927.1"/>
    <property type="molecule type" value="Genomic_DNA"/>
</dbReference>
<reference evidence="3" key="1">
    <citation type="journal article" date="2019" name="Int. J. Syst. Evol. Microbiol.">
        <title>The Global Catalogue of Microorganisms (GCM) 10K type strain sequencing project: providing services to taxonomists for standard genome sequencing and annotation.</title>
        <authorList>
            <consortium name="The Broad Institute Genomics Platform"/>
            <consortium name="The Broad Institute Genome Sequencing Center for Infectious Disease"/>
            <person name="Wu L."/>
            <person name="Ma J."/>
        </authorList>
    </citation>
    <scope>NUCLEOTIDE SEQUENCE [LARGE SCALE GENOMIC DNA]</scope>
    <source>
        <strain evidence="3">CCM 7435</strain>
    </source>
</reference>